<gene>
    <name evidence="3" type="ORF">GNP93_07375</name>
</gene>
<feature type="transmembrane region" description="Helical" evidence="2">
    <location>
        <begin position="6"/>
        <end position="22"/>
    </location>
</feature>
<keyword evidence="2" id="KW-0812">Transmembrane</keyword>
<evidence type="ECO:0000313" key="4">
    <source>
        <dbReference type="Proteomes" id="UP000450917"/>
    </source>
</evidence>
<accession>A0A7X2Z8W1</accession>
<name>A0A7X2Z8W1_9BACL</name>
<keyword evidence="4" id="KW-1185">Reference proteome</keyword>
<dbReference type="EMBL" id="WNZX01000004">
    <property type="protein sequence ID" value="MUG70500.1"/>
    <property type="molecule type" value="Genomic_DNA"/>
</dbReference>
<protein>
    <submittedName>
        <fullName evidence="3">Uncharacterized protein</fullName>
    </submittedName>
</protein>
<dbReference type="AlphaFoldDB" id="A0A7X2Z8W1"/>
<evidence type="ECO:0000313" key="3">
    <source>
        <dbReference type="EMBL" id="MUG70500.1"/>
    </source>
</evidence>
<keyword evidence="2" id="KW-1133">Transmembrane helix</keyword>
<evidence type="ECO:0000256" key="1">
    <source>
        <dbReference type="SAM" id="MobiDB-lite"/>
    </source>
</evidence>
<dbReference type="RefSeq" id="WP_127604517.1">
    <property type="nucleotide sequence ID" value="NZ_JARTHJ010000169.1"/>
</dbReference>
<reference evidence="3 4" key="1">
    <citation type="submission" date="2019-11" db="EMBL/GenBank/DDBJ databases">
        <title>Draft genome sequences of five Paenibacillus species of dairy origin.</title>
        <authorList>
            <person name="Olajide A.M."/>
            <person name="Chen S."/>
            <person name="Lapointe G."/>
        </authorList>
    </citation>
    <scope>NUCLEOTIDE SEQUENCE [LARGE SCALE GENOMIC DNA]</scope>
    <source>
        <strain evidence="3 4">2CS3</strain>
    </source>
</reference>
<keyword evidence="2" id="KW-0472">Membrane</keyword>
<dbReference type="Proteomes" id="UP000450917">
    <property type="component" value="Unassembled WGS sequence"/>
</dbReference>
<comment type="caution">
    <text evidence="3">The sequence shown here is derived from an EMBL/GenBank/DDBJ whole genome shotgun (WGS) entry which is preliminary data.</text>
</comment>
<proteinExistence type="predicted"/>
<sequence>MNQPWVYIVLFGLVIIVYAKLLPKKAEHSAEIPTTMKDVESAMDHFAVELEEQNKTIIQLFTETKKDYEVHAAKLASRVETLEKHNQQLQSELHRVGFVAEQIQKHQAPSAPVIQAEPAPASAPGSLSTNADPARSESPLQAVPVADQEPAATREQPNEPVALMNIKQRYAELFELYELGKSMDFIAKKLGMNKGEISLILLLAKQEERP</sequence>
<evidence type="ECO:0000256" key="2">
    <source>
        <dbReference type="SAM" id="Phobius"/>
    </source>
</evidence>
<feature type="region of interest" description="Disordered" evidence="1">
    <location>
        <begin position="109"/>
        <end position="139"/>
    </location>
</feature>
<organism evidence="3 4">
    <name type="scientific">Paenibacillus validus</name>
    <dbReference type="NCBI Taxonomy" id="44253"/>
    <lineage>
        <taxon>Bacteria</taxon>
        <taxon>Bacillati</taxon>
        <taxon>Bacillota</taxon>
        <taxon>Bacilli</taxon>
        <taxon>Bacillales</taxon>
        <taxon>Paenibacillaceae</taxon>
        <taxon>Paenibacillus</taxon>
    </lineage>
</organism>